<feature type="signal peptide" evidence="1">
    <location>
        <begin position="1"/>
        <end position="23"/>
    </location>
</feature>
<evidence type="ECO:0000313" key="3">
    <source>
        <dbReference type="Proteomes" id="UP000789405"/>
    </source>
</evidence>
<name>A0A9N9KIA1_9GLOM</name>
<feature type="chain" id="PRO_5040359867" evidence="1">
    <location>
        <begin position="24"/>
        <end position="49"/>
    </location>
</feature>
<feature type="non-terminal residue" evidence="2">
    <location>
        <position position="49"/>
    </location>
</feature>
<feature type="non-terminal residue" evidence="2">
    <location>
        <position position="1"/>
    </location>
</feature>
<dbReference type="Proteomes" id="UP000789405">
    <property type="component" value="Unassembled WGS sequence"/>
</dbReference>
<comment type="caution">
    <text evidence="2">The sequence shown here is derived from an EMBL/GenBank/DDBJ whole genome shotgun (WGS) entry which is preliminary data.</text>
</comment>
<reference evidence="2" key="1">
    <citation type="submission" date="2021-06" db="EMBL/GenBank/DDBJ databases">
        <authorList>
            <person name="Kallberg Y."/>
            <person name="Tangrot J."/>
            <person name="Rosling A."/>
        </authorList>
    </citation>
    <scope>NUCLEOTIDE SEQUENCE</scope>
    <source>
        <strain evidence="2">MA453B</strain>
    </source>
</reference>
<organism evidence="2 3">
    <name type="scientific">Dentiscutata erythropus</name>
    <dbReference type="NCBI Taxonomy" id="1348616"/>
    <lineage>
        <taxon>Eukaryota</taxon>
        <taxon>Fungi</taxon>
        <taxon>Fungi incertae sedis</taxon>
        <taxon>Mucoromycota</taxon>
        <taxon>Glomeromycotina</taxon>
        <taxon>Glomeromycetes</taxon>
        <taxon>Diversisporales</taxon>
        <taxon>Gigasporaceae</taxon>
        <taxon>Dentiscutata</taxon>
    </lineage>
</organism>
<dbReference type="EMBL" id="CAJVPY010069014">
    <property type="protein sequence ID" value="CAG8827034.1"/>
    <property type="molecule type" value="Genomic_DNA"/>
</dbReference>
<accession>A0A9N9KIA1</accession>
<sequence>MKAIYTAWLFFILSLLLHGIVESRSVPREILPALQKFDTLNRMMMLVPV</sequence>
<dbReference type="AlphaFoldDB" id="A0A9N9KIA1"/>
<evidence type="ECO:0000313" key="2">
    <source>
        <dbReference type="EMBL" id="CAG8827034.1"/>
    </source>
</evidence>
<keyword evidence="1" id="KW-0732">Signal</keyword>
<proteinExistence type="predicted"/>
<gene>
    <name evidence="2" type="ORF">DERYTH_LOCUS28209</name>
</gene>
<keyword evidence="3" id="KW-1185">Reference proteome</keyword>
<evidence type="ECO:0000256" key="1">
    <source>
        <dbReference type="SAM" id="SignalP"/>
    </source>
</evidence>
<protein>
    <submittedName>
        <fullName evidence="2">14412_t:CDS:1</fullName>
    </submittedName>
</protein>